<dbReference type="Proteomes" id="UP000195557">
    <property type="component" value="Unassembled WGS sequence"/>
</dbReference>
<feature type="non-terminal residue" evidence="1">
    <location>
        <position position="1"/>
    </location>
</feature>
<evidence type="ECO:0000313" key="1">
    <source>
        <dbReference type="EMBL" id="OUS41729.1"/>
    </source>
</evidence>
<dbReference type="eggNOG" id="KOG1202">
    <property type="taxonomic scope" value="Eukaryota"/>
</dbReference>
<proteinExistence type="predicted"/>
<evidence type="ECO:0000313" key="2">
    <source>
        <dbReference type="EMBL" id="OUS41764.1"/>
    </source>
</evidence>
<protein>
    <submittedName>
        <fullName evidence="1">Uncharacterized protein</fullName>
    </submittedName>
</protein>
<reference evidence="1" key="1">
    <citation type="submission" date="2017-04" db="EMBL/GenBank/DDBJ databases">
        <title>Population genomics of picophytoplankton unveils novel chromosome hypervariability.</title>
        <authorList>
            <consortium name="DOE Joint Genome Institute"/>
            <person name="Blanc-Mathieu R."/>
            <person name="Krasovec M."/>
            <person name="Hebrard M."/>
            <person name="Yau S."/>
            <person name="Desgranges E."/>
            <person name="Martin J."/>
            <person name="Schackwitz W."/>
            <person name="Kuo A."/>
            <person name="Salin G."/>
            <person name="Donnadieu C."/>
            <person name="Desdevises Y."/>
            <person name="Sanchez-Ferandin S."/>
            <person name="Moreau H."/>
            <person name="Rivals E."/>
            <person name="Grigoriev I.V."/>
            <person name="Grimsley N."/>
            <person name="Eyre-Walker A."/>
            <person name="Piganeau G."/>
        </authorList>
    </citation>
    <scope>NUCLEOTIDE SEQUENCE [LARGE SCALE GENOMIC DNA]</scope>
    <source>
        <strain evidence="1">RCC 1115</strain>
    </source>
</reference>
<accession>A0A1Y5HWQ8</accession>
<dbReference type="AlphaFoldDB" id="A0A1Y5HWQ8"/>
<name>A0A1Y5HWQ8_OSTTA</name>
<dbReference type="EMBL" id="KZ155840">
    <property type="protein sequence ID" value="OUS41729.1"/>
    <property type="molecule type" value="Genomic_DNA"/>
</dbReference>
<sequence length="94" mass="10272">NFFHRKEAAGGDLTVEEVQRYLQQHAIPSTADAFHALRPGTTFALPFDATMLTPGELQRAQKVHSAEFGTLMLSHVSTLGKTAYHWVVMASGAC</sequence>
<gene>
    <name evidence="1" type="ORF">BE221DRAFT_64653</name>
    <name evidence="2" type="ORF">BE221DRAFT_64992</name>
</gene>
<dbReference type="EMBL" id="KZ155840">
    <property type="protein sequence ID" value="OUS41764.1"/>
    <property type="molecule type" value="Genomic_DNA"/>
</dbReference>
<organism evidence="1">
    <name type="scientific">Ostreococcus tauri</name>
    <name type="common">Marine green alga</name>
    <dbReference type="NCBI Taxonomy" id="70448"/>
    <lineage>
        <taxon>Eukaryota</taxon>
        <taxon>Viridiplantae</taxon>
        <taxon>Chlorophyta</taxon>
        <taxon>Mamiellophyceae</taxon>
        <taxon>Mamiellales</taxon>
        <taxon>Bathycoccaceae</taxon>
        <taxon>Ostreococcus</taxon>
    </lineage>
</organism>